<gene>
    <name evidence="1" type="ORF">GCM10007384_16290</name>
</gene>
<dbReference type="RefSeq" id="WP_027411686.1">
    <property type="nucleotide sequence ID" value="NZ_BMWS01000008.1"/>
</dbReference>
<dbReference type="AlphaFoldDB" id="A0A918JTY6"/>
<dbReference type="Proteomes" id="UP000601108">
    <property type="component" value="Unassembled WGS sequence"/>
</dbReference>
<name>A0A918JTY6_9FLAO</name>
<accession>A0A918JTY6</accession>
<comment type="caution">
    <text evidence="1">The sequence shown here is derived from an EMBL/GenBank/DDBJ whole genome shotgun (WGS) entry which is preliminary data.</text>
</comment>
<sequence length="119" mass="13733">MKRILLILTVLLVTSFTNIINNDIIEVKVTYSGQSDKAYYFTDKETGKILEFTFVSKKAVSKYDLSEKEHIGGVFTITYEVDPIEVQNNDIKEDAEVKKYKQRLILIDINKIEKPVVKN</sequence>
<keyword evidence="2" id="KW-1185">Reference proteome</keyword>
<evidence type="ECO:0000313" key="1">
    <source>
        <dbReference type="EMBL" id="GGX15354.1"/>
    </source>
</evidence>
<proteinExistence type="predicted"/>
<reference evidence="1 2" key="1">
    <citation type="journal article" date="2014" name="Int. J. Syst. Evol. Microbiol.">
        <title>Complete genome sequence of Corynebacterium casei LMG S-19264T (=DSM 44701T), isolated from a smear-ripened cheese.</title>
        <authorList>
            <consortium name="US DOE Joint Genome Institute (JGI-PGF)"/>
            <person name="Walter F."/>
            <person name="Albersmeier A."/>
            <person name="Kalinowski J."/>
            <person name="Ruckert C."/>
        </authorList>
    </citation>
    <scope>NUCLEOTIDE SEQUENCE [LARGE SCALE GENOMIC DNA]</scope>
    <source>
        <strain evidence="1 2">KCTC 12285</strain>
    </source>
</reference>
<dbReference type="EMBL" id="BMWS01000008">
    <property type="protein sequence ID" value="GGX15354.1"/>
    <property type="molecule type" value="Genomic_DNA"/>
</dbReference>
<evidence type="ECO:0000313" key="2">
    <source>
        <dbReference type="Proteomes" id="UP000601108"/>
    </source>
</evidence>
<protein>
    <submittedName>
        <fullName evidence="1">Uncharacterized protein</fullName>
    </submittedName>
</protein>
<organism evidence="1 2">
    <name type="scientific">Aquimarina muelleri</name>
    <dbReference type="NCBI Taxonomy" id="279356"/>
    <lineage>
        <taxon>Bacteria</taxon>
        <taxon>Pseudomonadati</taxon>
        <taxon>Bacteroidota</taxon>
        <taxon>Flavobacteriia</taxon>
        <taxon>Flavobacteriales</taxon>
        <taxon>Flavobacteriaceae</taxon>
        <taxon>Aquimarina</taxon>
    </lineage>
</organism>